<evidence type="ECO:0000313" key="1">
    <source>
        <dbReference type="EMBL" id="KAE8022788.1"/>
    </source>
</evidence>
<keyword evidence="2" id="KW-1185">Reference proteome</keyword>
<dbReference type="Proteomes" id="UP000327013">
    <property type="component" value="Chromosome 3"/>
</dbReference>
<gene>
    <name evidence="1" type="ORF">FH972_008559</name>
</gene>
<dbReference type="AlphaFoldDB" id="A0A5N6QZZ4"/>
<sequence>MYTKVISYPLKLGPELLKGGVASDYDGQTFLRASLKLLSIKESLTAYGEMDVGIERLEVVIKLLESKGSSQGSLDKQVLCYKGKEKADEEGDGLIRINGFKPKKKKKKMPFFA</sequence>
<accession>A0A5N6QZZ4</accession>
<proteinExistence type="predicted"/>
<organism evidence="1 2">
    <name type="scientific">Carpinus fangiana</name>
    <dbReference type="NCBI Taxonomy" id="176857"/>
    <lineage>
        <taxon>Eukaryota</taxon>
        <taxon>Viridiplantae</taxon>
        <taxon>Streptophyta</taxon>
        <taxon>Embryophyta</taxon>
        <taxon>Tracheophyta</taxon>
        <taxon>Spermatophyta</taxon>
        <taxon>Magnoliopsida</taxon>
        <taxon>eudicotyledons</taxon>
        <taxon>Gunneridae</taxon>
        <taxon>Pentapetalae</taxon>
        <taxon>rosids</taxon>
        <taxon>fabids</taxon>
        <taxon>Fagales</taxon>
        <taxon>Betulaceae</taxon>
        <taxon>Carpinus</taxon>
    </lineage>
</organism>
<reference evidence="1 2" key="1">
    <citation type="submission" date="2019-06" db="EMBL/GenBank/DDBJ databases">
        <title>A chromosomal-level reference genome of Carpinus fangiana (Coryloideae, Betulaceae).</title>
        <authorList>
            <person name="Yang X."/>
            <person name="Wang Z."/>
            <person name="Zhang L."/>
            <person name="Hao G."/>
            <person name="Liu J."/>
            <person name="Yang Y."/>
        </authorList>
    </citation>
    <scope>NUCLEOTIDE SEQUENCE [LARGE SCALE GENOMIC DNA]</scope>
    <source>
        <strain evidence="1">Cfa_2016G</strain>
        <tissue evidence="1">Leaf</tissue>
    </source>
</reference>
<protein>
    <submittedName>
        <fullName evidence="1">Uncharacterized protein</fullName>
    </submittedName>
</protein>
<evidence type="ECO:0000313" key="2">
    <source>
        <dbReference type="Proteomes" id="UP000327013"/>
    </source>
</evidence>
<name>A0A5N6QZZ4_9ROSI</name>
<dbReference type="EMBL" id="CM017323">
    <property type="protein sequence ID" value="KAE8022788.1"/>
    <property type="molecule type" value="Genomic_DNA"/>
</dbReference>